<evidence type="ECO:0000313" key="3">
    <source>
        <dbReference type="Proteomes" id="UP001162060"/>
    </source>
</evidence>
<gene>
    <name evidence="2" type="ORF">PM001_LOCUS9951</name>
</gene>
<sequence>MAPDALTQFMSLLKLRLVARVDQLRKRRVSLFGSPSQQATTSISGDRALRDSFLDNEAAMRSYADEVNLERVRNLSSEDRQALARKRSSTISCGDQDRHTIPNMSLCRSPLERRSL</sequence>
<protein>
    <submittedName>
        <fullName evidence="2">Uncharacterized protein</fullName>
    </submittedName>
</protein>
<feature type="region of interest" description="Disordered" evidence="1">
    <location>
        <begin position="78"/>
        <end position="97"/>
    </location>
</feature>
<proteinExistence type="predicted"/>
<dbReference type="AlphaFoldDB" id="A0AAV1TQX3"/>
<dbReference type="Proteomes" id="UP001162060">
    <property type="component" value="Unassembled WGS sequence"/>
</dbReference>
<dbReference type="EMBL" id="CAKLBY020000078">
    <property type="protein sequence ID" value="CAK7924801.1"/>
    <property type="molecule type" value="Genomic_DNA"/>
</dbReference>
<evidence type="ECO:0000313" key="2">
    <source>
        <dbReference type="EMBL" id="CAK7924801.1"/>
    </source>
</evidence>
<comment type="caution">
    <text evidence="2">The sequence shown here is derived from an EMBL/GenBank/DDBJ whole genome shotgun (WGS) entry which is preliminary data.</text>
</comment>
<evidence type="ECO:0000256" key="1">
    <source>
        <dbReference type="SAM" id="MobiDB-lite"/>
    </source>
</evidence>
<accession>A0AAV1TQX3</accession>
<organism evidence="2 3">
    <name type="scientific">Peronospora matthiolae</name>
    <dbReference type="NCBI Taxonomy" id="2874970"/>
    <lineage>
        <taxon>Eukaryota</taxon>
        <taxon>Sar</taxon>
        <taxon>Stramenopiles</taxon>
        <taxon>Oomycota</taxon>
        <taxon>Peronosporomycetes</taxon>
        <taxon>Peronosporales</taxon>
        <taxon>Peronosporaceae</taxon>
        <taxon>Peronospora</taxon>
    </lineage>
</organism>
<reference evidence="2" key="1">
    <citation type="submission" date="2024-01" db="EMBL/GenBank/DDBJ databases">
        <authorList>
            <person name="Webb A."/>
        </authorList>
    </citation>
    <scope>NUCLEOTIDE SEQUENCE</scope>
    <source>
        <strain evidence="2">Pm1</strain>
    </source>
</reference>
<name>A0AAV1TQX3_9STRA</name>